<dbReference type="GO" id="GO:0006935">
    <property type="term" value="P:chemotaxis"/>
    <property type="evidence" value="ECO:0007669"/>
    <property type="project" value="InterPro"/>
</dbReference>
<sequence length="158" mass="16279">MLLAAGGAAFALPHAAVRALLPLPRLDAPPGLPPPLAGFLNLGGEAVPVLDLARLLDAAPGAPHPYRHLVLLAEGRLALLVDRALDVLPAGLPLRPVEPGRSLNGLVTGALEVEGVTAHLLDPGRLLLAEEEAVLAALTERARARLARWDAPPDAAPP</sequence>
<proteinExistence type="predicted"/>
<comment type="caution">
    <text evidence="2">The sequence shown here is derived from an EMBL/GenBank/DDBJ whole genome shotgun (WGS) entry which is preliminary data.</text>
</comment>
<evidence type="ECO:0000313" key="3">
    <source>
        <dbReference type="Proteomes" id="UP000317078"/>
    </source>
</evidence>
<dbReference type="Gene3D" id="2.40.50.180">
    <property type="entry name" value="CheA-289, Domain 4"/>
    <property type="match status" value="1"/>
</dbReference>
<evidence type="ECO:0000313" key="2">
    <source>
        <dbReference type="EMBL" id="TPG60643.1"/>
    </source>
</evidence>
<accession>A0A502GIQ7</accession>
<evidence type="ECO:0000259" key="1">
    <source>
        <dbReference type="PROSITE" id="PS50851"/>
    </source>
</evidence>
<dbReference type="GO" id="GO:0007165">
    <property type="term" value="P:signal transduction"/>
    <property type="evidence" value="ECO:0007669"/>
    <property type="project" value="InterPro"/>
</dbReference>
<protein>
    <submittedName>
        <fullName evidence="2">Chemotaxis protein CheW</fullName>
    </submittedName>
</protein>
<name>A0A502GIQ7_9PROT</name>
<dbReference type="SUPFAM" id="SSF50341">
    <property type="entry name" value="CheW-like"/>
    <property type="match status" value="1"/>
</dbReference>
<feature type="domain" description="CheW-like" evidence="1">
    <location>
        <begin position="1"/>
        <end position="132"/>
    </location>
</feature>
<dbReference type="PROSITE" id="PS50851">
    <property type="entry name" value="CHEW"/>
    <property type="match status" value="1"/>
</dbReference>
<gene>
    <name evidence="2" type="ORF">EAH89_03380</name>
</gene>
<dbReference type="EMBL" id="RCZP01000002">
    <property type="protein sequence ID" value="TPG60643.1"/>
    <property type="molecule type" value="Genomic_DNA"/>
</dbReference>
<dbReference type="InterPro" id="IPR036061">
    <property type="entry name" value="CheW-like_dom_sf"/>
</dbReference>
<organism evidence="2 3">
    <name type="scientific">Muricoccus nepalensis</name>
    <dbReference type="NCBI Taxonomy" id="1854500"/>
    <lineage>
        <taxon>Bacteria</taxon>
        <taxon>Pseudomonadati</taxon>
        <taxon>Pseudomonadota</taxon>
        <taxon>Alphaproteobacteria</taxon>
        <taxon>Acetobacterales</taxon>
        <taxon>Roseomonadaceae</taxon>
        <taxon>Muricoccus</taxon>
    </lineage>
</organism>
<dbReference type="AlphaFoldDB" id="A0A502GIQ7"/>
<dbReference type="Pfam" id="PF01584">
    <property type="entry name" value="CheW"/>
    <property type="match status" value="1"/>
</dbReference>
<reference evidence="2 3" key="1">
    <citation type="journal article" date="2019" name="Environ. Microbiol.">
        <title>Species interactions and distinct microbial communities in high Arctic permafrost affected cryosols are associated with the CH4 and CO2 gas fluxes.</title>
        <authorList>
            <person name="Altshuler I."/>
            <person name="Hamel J."/>
            <person name="Turney S."/>
            <person name="Magnuson E."/>
            <person name="Levesque R."/>
            <person name="Greer C."/>
            <person name="Whyte L.G."/>
        </authorList>
    </citation>
    <scope>NUCLEOTIDE SEQUENCE [LARGE SCALE GENOMIC DNA]</scope>
    <source>
        <strain evidence="2 3">S9.3B</strain>
    </source>
</reference>
<dbReference type="Proteomes" id="UP000317078">
    <property type="component" value="Unassembled WGS sequence"/>
</dbReference>
<dbReference type="SMART" id="SM00260">
    <property type="entry name" value="CheW"/>
    <property type="match status" value="1"/>
</dbReference>
<dbReference type="InterPro" id="IPR002545">
    <property type="entry name" value="CheW-lke_dom"/>
</dbReference>
<keyword evidence="3" id="KW-1185">Reference proteome</keyword>
<dbReference type="OrthoDB" id="7584342at2"/>